<evidence type="ECO:0000313" key="3">
    <source>
        <dbReference type="Proteomes" id="UP001500618"/>
    </source>
</evidence>
<dbReference type="Proteomes" id="UP001500618">
    <property type="component" value="Unassembled WGS sequence"/>
</dbReference>
<evidence type="ECO:0000313" key="2">
    <source>
        <dbReference type="EMBL" id="GAA1677392.1"/>
    </source>
</evidence>
<sequence>MPPCVSGAFGAGAVDYGYESPPSRPRKDRGALKADAPAGGATTSAWRPMAPDGAWVPSKLTNLMVKVVVCARGGYAGLGLVEVGQLWVRGDGPARARAAGWVRWAVGRGFVGGGF</sequence>
<evidence type="ECO:0000256" key="1">
    <source>
        <dbReference type="SAM" id="MobiDB-lite"/>
    </source>
</evidence>
<gene>
    <name evidence="2" type="ORF">GCM10009765_28370</name>
</gene>
<reference evidence="2 3" key="1">
    <citation type="journal article" date="2019" name="Int. J. Syst. Evol. Microbiol.">
        <title>The Global Catalogue of Microorganisms (GCM) 10K type strain sequencing project: providing services to taxonomists for standard genome sequencing and annotation.</title>
        <authorList>
            <consortium name="The Broad Institute Genomics Platform"/>
            <consortium name="The Broad Institute Genome Sequencing Center for Infectious Disease"/>
            <person name="Wu L."/>
            <person name="Ma J."/>
        </authorList>
    </citation>
    <scope>NUCLEOTIDE SEQUENCE [LARGE SCALE GENOMIC DNA]</scope>
    <source>
        <strain evidence="2 3">JCM 14718</strain>
    </source>
</reference>
<protein>
    <submittedName>
        <fullName evidence="2">Uncharacterized protein</fullName>
    </submittedName>
</protein>
<keyword evidence="3" id="KW-1185">Reference proteome</keyword>
<organism evidence="2 3">
    <name type="scientific">Fodinicola feengrottensis</name>
    <dbReference type="NCBI Taxonomy" id="435914"/>
    <lineage>
        <taxon>Bacteria</taxon>
        <taxon>Bacillati</taxon>
        <taxon>Actinomycetota</taxon>
        <taxon>Actinomycetes</taxon>
        <taxon>Mycobacteriales</taxon>
        <taxon>Fodinicola</taxon>
    </lineage>
</organism>
<dbReference type="EMBL" id="BAAANY010000009">
    <property type="protein sequence ID" value="GAA1677392.1"/>
    <property type="molecule type" value="Genomic_DNA"/>
</dbReference>
<comment type="caution">
    <text evidence="2">The sequence shown here is derived from an EMBL/GenBank/DDBJ whole genome shotgun (WGS) entry which is preliminary data.</text>
</comment>
<feature type="region of interest" description="Disordered" evidence="1">
    <location>
        <begin position="19"/>
        <end position="44"/>
    </location>
</feature>
<name>A0ABN2GV95_9ACTN</name>
<proteinExistence type="predicted"/>
<accession>A0ABN2GV95</accession>